<dbReference type="Gene3D" id="3.80.10.10">
    <property type="entry name" value="Ribonuclease Inhibitor"/>
    <property type="match status" value="1"/>
</dbReference>
<protein>
    <submittedName>
        <fullName evidence="1">Uncharacterized protein</fullName>
    </submittedName>
</protein>
<dbReference type="InterPro" id="IPR032675">
    <property type="entry name" value="LRR_dom_sf"/>
</dbReference>
<gene>
    <name evidence="1" type="ORF">KIPB_011207</name>
</gene>
<reference evidence="1 2" key="1">
    <citation type="journal article" date="2018" name="PLoS ONE">
        <title>The draft genome of Kipferlia bialata reveals reductive genome evolution in fornicate parasites.</title>
        <authorList>
            <person name="Tanifuji G."/>
            <person name="Takabayashi S."/>
            <person name="Kume K."/>
            <person name="Takagi M."/>
            <person name="Nakayama T."/>
            <person name="Kamikawa R."/>
            <person name="Inagaki Y."/>
            <person name="Hashimoto T."/>
        </authorList>
    </citation>
    <scope>NUCLEOTIDE SEQUENCE [LARGE SCALE GENOMIC DNA]</scope>
    <source>
        <strain evidence="1">NY0173</strain>
    </source>
</reference>
<dbReference type="EMBL" id="BDIP01004462">
    <property type="protein sequence ID" value="GIQ88863.1"/>
    <property type="molecule type" value="Genomic_DNA"/>
</dbReference>
<proteinExistence type="predicted"/>
<accession>A0A9K3D4D5</accession>
<evidence type="ECO:0000313" key="1">
    <source>
        <dbReference type="EMBL" id="GIQ88863.1"/>
    </source>
</evidence>
<dbReference type="AlphaFoldDB" id="A0A9K3D4D5"/>
<dbReference type="Proteomes" id="UP000265618">
    <property type="component" value="Unassembled WGS sequence"/>
</dbReference>
<name>A0A9K3D4D5_9EUKA</name>
<keyword evidence="2" id="KW-1185">Reference proteome</keyword>
<organism evidence="1 2">
    <name type="scientific">Kipferlia bialata</name>
    <dbReference type="NCBI Taxonomy" id="797122"/>
    <lineage>
        <taxon>Eukaryota</taxon>
        <taxon>Metamonada</taxon>
        <taxon>Carpediemonas-like organisms</taxon>
        <taxon>Kipferlia</taxon>
    </lineage>
</organism>
<dbReference type="SUPFAM" id="SSF52047">
    <property type="entry name" value="RNI-like"/>
    <property type="match status" value="1"/>
</dbReference>
<evidence type="ECO:0000313" key="2">
    <source>
        <dbReference type="Proteomes" id="UP000265618"/>
    </source>
</evidence>
<sequence>MDTKAPVLDLSGQGITVDTFPTLLDCIFHWDKSGRPIYLLTHVTELNLSGNALNLQCTQRLTNVLPGLPRLTSLSVSNCGLDTSVLLSNLAQVAKGLKVLNIADNSYHVSCRQHFRWLSILPLEKLDMGGLGLDDK</sequence>
<comment type="caution">
    <text evidence="1">The sequence shown here is derived from an EMBL/GenBank/DDBJ whole genome shotgun (WGS) entry which is preliminary data.</text>
</comment>